<evidence type="ECO:0000313" key="2">
    <source>
        <dbReference type="EMBL" id="MPM32265.1"/>
    </source>
</evidence>
<feature type="transmembrane region" description="Helical" evidence="1">
    <location>
        <begin position="146"/>
        <end position="161"/>
    </location>
</feature>
<dbReference type="AlphaFoldDB" id="A0A644YUK3"/>
<accession>A0A644YUK3</accession>
<feature type="transmembrane region" description="Helical" evidence="1">
    <location>
        <begin position="71"/>
        <end position="90"/>
    </location>
</feature>
<keyword evidence="1" id="KW-0812">Transmembrane</keyword>
<gene>
    <name evidence="2" type="ORF">SDC9_78827</name>
</gene>
<feature type="transmembrane region" description="Helical" evidence="1">
    <location>
        <begin position="102"/>
        <end position="126"/>
    </location>
</feature>
<evidence type="ECO:0000256" key="1">
    <source>
        <dbReference type="SAM" id="Phobius"/>
    </source>
</evidence>
<dbReference type="Pfam" id="PF01252">
    <property type="entry name" value="Peptidase_A8"/>
    <property type="match status" value="1"/>
</dbReference>
<proteinExistence type="predicted"/>
<sequence length="190" mass="22240">MSVMNKKAKIILWILLLTTIDQLIKIVIHAYYMDARFEIIPSLFEFVPVFNSNYSYVNDLLNKNLNIDIGFIPHIVLYVVLQVVVANIYISFKIKLDNTFSWLLDTAIVFQVSALLCALIGNVIWAEGVLDYIYLKPLYVFDLKDVYSWVFVFLFLAYTIKKKDQLKTVNLDPKDVIEYIKKTKLFSKYK</sequence>
<name>A0A644YUK3_9ZZZZ</name>
<keyword evidence="1" id="KW-0472">Membrane</keyword>
<dbReference type="EMBL" id="VSSQ01006312">
    <property type="protein sequence ID" value="MPM32265.1"/>
    <property type="molecule type" value="Genomic_DNA"/>
</dbReference>
<comment type="caution">
    <text evidence="2">The sequence shown here is derived from an EMBL/GenBank/DDBJ whole genome shotgun (WGS) entry which is preliminary data.</text>
</comment>
<keyword evidence="1" id="KW-1133">Transmembrane helix</keyword>
<dbReference type="InterPro" id="IPR001872">
    <property type="entry name" value="Peptidase_A8"/>
</dbReference>
<protein>
    <recommendedName>
        <fullName evidence="3">Signal peptidase II</fullName>
    </recommendedName>
</protein>
<reference evidence="2" key="1">
    <citation type="submission" date="2019-08" db="EMBL/GenBank/DDBJ databases">
        <authorList>
            <person name="Kucharzyk K."/>
            <person name="Murdoch R.W."/>
            <person name="Higgins S."/>
            <person name="Loffler F."/>
        </authorList>
    </citation>
    <scope>NUCLEOTIDE SEQUENCE</scope>
</reference>
<feature type="transmembrane region" description="Helical" evidence="1">
    <location>
        <begin position="12"/>
        <end position="32"/>
    </location>
</feature>
<evidence type="ECO:0008006" key="3">
    <source>
        <dbReference type="Google" id="ProtNLM"/>
    </source>
</evidence>
<organism evidence="2">
    <name type="scientific">bioreactor metagenome</name>
    <dbReference type="NCBI Taxonomy" id="1076179"/>
    <lineage>
        <taxon>unclassified sequences</taxon>
        <taxon>metagenomes</taxon>
        <taxon>ecological metagenomes</taxon>
    </lineage>
</organism>